<dbReference type="Pfam" id="PF11188">
    <property type="entry name" value="DUF2975"/>
    <property type="match status" value="1"/>
</dbReference>
<reference evidence="2 3" key="1">
    <citation type="submission" date="2014-03" db="EMBL/GenBank/DDBJ databases">
        <title>Draft Genome Sequences of 13 Willow Endophytes.</title>
        <authorList>
            <person name="Gan H.Y."/>
            <person name="Gan H.M."/>
            <person name="Savka M.A."/>
            <person name="Hudson A.O."/>
        </authorList>
    </citation>
    <scope>NUCLEOTIDE SEQUENCE [LARGE SCALE GENOMIC DNA]</scope>
    <source>
        <strain evidence="2 3">RIT293</strain>
    </source>
</reference>
<keyword evidence="1" id="KW-1133">Transmembrane helix</keyword>
<keyword evidence="1" id="KW-0472">Membrane</keyword>
<gene>
    <name evidence="2" type="ORF">BW34_00424</name>
</gene>
<organism evidence="2 3">
    <name type="scientific">Microbacterium oleivorans</name>
    <dbReference type="NCBI Taxonomy" id="273677"/>
    <lineage>
        <taxon>Bacteria</taxon>
        <taxon>Bacillati</taxon>
        <taxon>Actinomycetota</taxon>
        <taxon>Actinomycetes</taxon>
        <taxon>Micrococcales</taxon>
        <taxon>Microbacteriaceae</taxon>
        <taxon>Microbacterium</taxon>
    </lineage>
</organism>
<keyword evidence="1" id="KW-0812">Transmembrane</keyword>
<protein>
    <recommendedName>
        <fullName evidence="4">DUF2975 domain-containing protein</fullName>
    </recommendedName>
</protein>
<proteinExistence type="predicted"/>
<feature type="transmembrane region" description="Helical" evidence="1">
    <location>
        <begin position="117"/>
        <end position="140"/>
    </location>
</feature>
<dbReference type="InterPro" id="IPR021354">
    <property type="entry name" value="DUF2975"/>
</dbReference>
<dbReference type="OrthoDB" id="3240470at2"/>
<dbReference type="RefSeq" id="WP_036309055.1">
    <property type="nucleotide sequence ID" value="NZ_JFYO01000001.1"/>
</dbReference>
<comment type="caution">
    <text evidence="2">The sequence shown here is derived from an EMBL/GenBank/DDBJ whole genome shotgun (WGS) entry which is preliminary data.</text>
</comment>
<feature type="transmembrane region" description="Helical" evidence="1">
    <location>
        <begin position="12"/>
        <end position="32"/>
    </location>
</feature>
<keyword evidence="3" id="KW-1185">Reference proteome</keyword>
<feature type="transmembrane region" description="Helical" evidence="1">
    <location>
        <begin position="88"/>
        <end position="111"/>
    </location>
</feature>
<name>A0A031FZ08_9MICO</name>
<evidence type="ECO:0000256" key="1">
    <source>
        <dbReference type="SAM" id="Phobius"/>
    </source>
</evidence>
<evidence type="ECO:0000313" key="2">
    <source>
        <dbReference type="EMBL" id="EZP29798.1"/>
    </source>
</evidence>
<evidence type="ECO:0000313" key="3">
    <source>
        <dbReference type="Proteomes" id="UP000024001"/>
    </source>
</evidence>
<dbReference type="Proteomes" id="UP000024001">
    <property type="component" value="Unassembled WGS sequence"/>
</dbReference>
<evidence type="ECO:0008006" key="4">
    <source>
        <dbReference type="Google" id="ProtNLM"/>
    </source>
</evidence>
<dbReference type="PATRIC" id="fig|273677.3.peg.413"/>
<dbReference type="EMBL" id="JFYO01000001">
    <property type="protein sequence ID" value="EZP29798.1"/>
    <property type="molecule type" value="Genomic_DNA"/>
</dbReference>
<dbReference type="eggNOG" id="ENOG5031CCI">
    <property type="taxonomic scope" value="Bacteria"/>
</dbReference>
<feature type="transmembrane region" description="Helical" evidence="1">
    <location>
        <begin position="44"/>
        <end position="68"/>
    </location>
</feature>
<sequence>MKRATIITLQAVLALSLLGSLAVQVLILPAIWRDLTDTAFGWRVAAVTILALWLVCLQVVAICIWRLVAMAADDAVFSRGAFRFVDTVIAAIVAAAVLTAAIATLLVPGSIAPGVVGIVYCAALATGGVALVVVVMRSLLVKAVEMRSELDEVV</sequence>
<dbReference type="AlphaFoldDB" id="A0A031FZ08"/>
<accession>A0A031FZ08</accession>